<organism evidence="2 3">
    <name type="scientific">Cyclotella cryptica</name>
    <dbReference type="NCBI Taxonomy" id="29204"/>
    <lineage>
        <taxon>Eukaryota</taxon>
        <taxon>Sar</taxon>
        <taxon>Stramenopiles</taxon>
        <taxon>Ochrophyta</taxon>
        <taxon>Bacillariophyta</taxon>
        <taxon>Coscinodiscophyceae</taxon>
        <taxon>Thalassiosirophycidae</taxon>
        <taxon>Stephanodiscales</taxon>
        <taxon>Stephanodiscaceae</taxon>
        <taxon>Cyclotella</taxon>
    </lineage>
</organism>
<proteinExistence type="predicted"/>
<sequence>MSNVCWIDLTNWIALATHHERKWIQDINGGRDHNKSLPVQVAPTNSTHQHFELNVVTLTYVQRCVKVSLLLLGRLTRDYKCHDTDAEPDMIDGMSLKDEDISVHNLVVEILCPVDHGKGDQDFVDIEICSERCTMNGVQLEMNQMQSILDSSNKVEFVQPMKDRRLTKRSFIKSRHQYLQQLGLVFFQLFCRGEPIRKSSHRTQDYYSAVAASDTAEVPRTNNEDDISSASKLMRMMSLDEFKKSLLDARVPASICRLVTDLIHSGKYDEETSFRSFADVLDELQDIISGRPHVLLYDRTTPTLGCTSSKERIDFGNIVYGREVETNRILELAALQHEFLKNRLILISGNGGEGKTFMIEGVKNHLVTLCGWAYVGIKFDRLMHNSPLSAISSAFDQFFSSLLSRRDQEPYVTAITMSLQLHLSPSMTVLLCHLIPSLRRLFPTLMSRVVSNDDLKSLKEDSAEDKNLEIHSDPESSRNRLHYSIRRLVHAISSFGRPLLFVFDDLQWAGRASLDLLTSLMVECDAVHFEENAPIARVMFVGLYRSDEVDQDHVLSKRYFPIFNSTGTVEVHSIQLREITKEACNSMISCALRLPVRLTRSLADIVHAKALGNVFYVKMFLESLVINKTLWYSLTDKRWMWNLESVRATPIAENVAQLMKRNLQTLPEATLWALKLLSCFGSKADEPTLLLLTDHVDIINALVDAIDRNIVEKQGKFYKFAHDILEQSAYDMMSRQEQSNSHLLIGSELIKNAVESNWSHVRPLTFVAIDQINRAKVLGNTQLSYSVQYATLNLKAAQKSMSVSDFASALSYAEHGISFLADHLWDGSNYSLALRLYETASTACFTSSQGDKMRCFLDEVFEHAQSLRDKLHSYLLLIETLGAVGKDGEAIDSAFALLGELGEILPQDLPRSLIQHEVFSIKSALSTYTDDDIKNPPRVTDWNISARMRVIGSVIPFLFNLRPHYIPFLACRIVKLSIQHGFCSDSAFGLMAYANPLLNSDIDEAYRWGKLSLLLHEGFEAKDKHPRLKCQVYGFLAFFCEPLQAVIDVLRINHADCLLAGDAYYACISISFYTRFCTLCGHNLTDLEKECTLFATQMTRLHQHELCLTYAGVSEVITELSGSPTIPYSLMPGLNIMTEEEHMERLLSEGKSAALQVGYFNCLFLDFWFKRYENAAVWAEKYRNRGQRRFLDVYHSFYEGLNAFQLARQSPDKRWIEVGECAIALFQKWVKHSVWNFENKLLLLQAELNFLKGFKVDAINTYQASIKSAQDHRFVNEHGLALELLASLYKQYGDTNQAKLHLTCSRKCYKQWGALGIIELRTPAKDCLAE</sequence>
<name>A0ABD3NUN8_9STRA</name>
<evidence type="ECO:0000313" key="2">
    <source>
        <dbReference type="EMBL" id="KAL3779206.1"/>
    </source>
</evidence>
<dbReference type="PANTHER" id="PTHR43642:SF1">
    <property type="entry name" value="HYBRID SIGNAL TRANSDUCTION HISTIDINE KINASE G"/>
    <property type="match status" value="1"/>
</dbReference>
<dbReference type="SUPFAM" id="SSF52540">
    <property type="entry name" value="P-loop containing nucleoside triphosphate hydrolases"/>
    <property type="match status" value="1"/>
</dbReference>
<feature type="domain" description="Orc1-like AAA ATPase" evidence="1">
    <location>
        <begin position="319"/>
        <end position="521"/>
    </location>
</feature>
<dbReference type="InterPro" id="IPR027417">
    <property type="entry name" value="P-loop_NTPase"/>
</dbReference>
<dbReference type="EMBL" id="JABMIG020000400">
    <property type="protein sequence ID" value="KAL3779206.1"/>
    <property type="molecule type" value="Genomic_DNA"/>
</dbReference>
<dbReference type="InterPro" id="IPR053159">
    <property type="entry name" value="Hybrid_Histidine_Kinase"/>
</dbReference>
<evidence type="ECO:0000259" key="1">
    <source>
        <dbReference type="Pfam" id="PF13191"/>
    </source>
</evidence>
<gene>
    <name evidence="2" type="ORF">HJC23_006020</name>
</gene>
<evidence type="ECO:0000313" key="3">
    <source>
        <dbReference type="Proteomes" id="UP001516023"/>
    </source>
</evidence>
<dbReference type="Proteomes" id="UP001516023">
    <property type="component" value="Unassembled WGS sequence"/>
</dbReference>
<comment type="caution">
    <text evidence="2">The sequence shown here is derived from an EMBL/GenBank/DDBJ whole genome shotgun (WGS) entry which is preliminary data.</text>
</comment>
<protein>
    <recommendedName>
        <fullName evidence="1">Orc1-like AAA ATPase domain-containing protein</fullName>
    </recommendedName>
</protein>
<keyword evidence="3" id="KW-1185">Reference proteome</keyword>
<dbReference type="PANTHER" id="PTHR43642">
    <property type="entry name" value="HYBRID SIGNAL TRANSDUCTION HISTIDINE KINASE G"/>
    <property type="match status" value="1"/>
</dbReference>
<dbReference type="Pfam" id="PF13191">
    <property type="entry name" value="AAA_16"/>
    <property type="match status" value="1"/>
</dbReference>
<reference evidence="2 3" key="1">
    <citation type="journal article" date="2020" name="G3 (Bethesda)">
        <title>Improved Reference Genome for Cyclotella cryptica CCMP332, a Model for Cell Wall Morphogenesis, Salinity Adaptation, and Lipid Production in Diatoms (Bacillariophyta).</title>
        <authorList>
            <person name="Roberts W.R."/>
            <person name="Downey K.M."/>
            <person name="Ruck E.C."/>
            <person name="Traller J.C."/>
            <person name="Alverson A.J."/>
        </authorList>
    </citation>
    <scope>NUCLEOTIDE SEQUENCE [LARGE SCALE GENOMIC DNA]</scope>
    <source>
        <strain evidence="2 3">CCMP332</strain>
    </source>
</reference>
<accession>A0ABD3NUN8</accession>
<dbReference type="InterPro" id="IPR041664">
    <property type="entry name" value="AAA_16"/>
</dbReference>